<dbReference type="KEGG" id="som:SOMG_03436"/>
<keyword evidence="7 17" id="KW-0547">Nucleotide-binding</keyword>
<dbReference type="PANTHER" id="PTHR12604">
    <property type="entry name" value="KU AUTOANTIGEN DNA HELICASE"/>
    <property type="match status" value="1"/>
</dbReference>
<dbReference type="GO" id="GO:0016787">
    <property type="term" value="F:hydrolase activity"/>
    <property type="evidence" value="ECO:0007669"/>
    <property type="project" value="UniProtKB-KW"/>
</dbReference>
<dbReference type="Gene3D" id="1.10.1600.10">
    <property type="match status" value="1"/>
</dbReference>
<keyword evidence="11 17" id="KW-0067">ATP-binding</keyword>
<dbReference type="GO" id="GO:0003678">
    <property type="term" value="F:DNA helicase activity"/>
    <property type="evidence" value="ECO:0007669"/>
    <property type="project" value="UniProtKB-EC"/>
</dbReference>
<name>A0AAE9WDM1_9SCHI</name>
<keyword evidence="13 17" id="KW-0238">DNA-binding</keyword>
<dbReference type="GO" id="GO:0006310">
    <property type="term" value="P:DNA recombination"/>
    <property type="evidence" value="ECO:0007669"/>
    <property type="project" value="UniProtKB-KW"/>
</dbReference>
<dbReference type="CDD" id="cd00873">
    <property type="entry name" value="KU80"/>
    <property type="match status" value="1"/>
</dbReference>
<evidence type="ECO:0000256" key="10">
    <source>
        <dbReference type="ARBA" id="ARBA00022806"/>
    </source>
</evidence>
<feature type="region of interest" description="Disordered" evidence="19">
    <location>
        <begin position="251"/>
        <end position="287"/>
    </location>
</feature>
<dbReference type="InterPro" id="IPR014893">
    <property type="entry name" value="Ku_PK_bind"/>
</dbReference>
<evidence type="ECO:0000313" key="21">
    <source>
        <dbReference type="EMBL" id="WBW73948.1"/>
    </source>
</evidence>
<evidence type="ECO:0000256" key="9">
    <source>
        <dbReference type="ARBA" id="ARBA00022801"/>
    </source>
</evidence>
<keyword evidence="14 17" id="KW-0233">DNA recombination</keyword>
<dbReference type="GO" id="GO:0006303">
    <property type="term" value="P:double-strand break repair via nonhomologous end joining"/>
    <property type="evidence" value="ECO:0007669"/>
    <property type="project" value="InterPro"/>
</dbReference>
<dbReference type="Gene3D" id="1.25.40.240">
    <property type="entry name" value="Ku, C-terminal domain"/>
    <property type="match status" value="1"/>
</dbReference>
<dbReference type="GO" id="GO:0043564">
    <property type="term" value="C:Ku70:Ku80 complex"/>
    <property type="evidence" value="ECO:0007669"/>
    <property type="project" value="InterPro"/>
</dbReference>
<dbReference type="RefSeq" id="XP_056038191.1">
    <property type="nucleotide sequence ID" value="XM_056182226.1"/>
</dbReference>
<evidence type="ECO:0000256" key="18">
    <source>
        <dbReference type="SAM" id="Coils"/>
    </source>
</evidence>
<reference evidence="21 22" key="1">
    <citation type="journal article" date="2023" name="G3 (Bethesda)">
        <title>A high-quality reference genome for the fission yeast Schizosaccharomyces osmophilus.</title>
        <authorList>
            <person name="Jia G.S."/>
            <person name="Zhang W.C."/>
            <person name="Liang Y."/>
            <person name="Liu X.H."/>
            <person name="Rhind N."/>
            <person name="Pidoux A."/>
            <person name="Brysch-Herzberg M."/>
            <person name="Du L.L."/>
        </authorList>
    </citation>
    <scope>NUCLEOTIDE SEQUENCE [LARGE SCALE GENOMIC DNA]</scope>
    <source>
        <strain evidence="21 22">CBS 15793</strain>
    </source>
</reference>
<evidence type="ECO:0000313" key="22">
    <source>
        <dbReference type="Proteomes" id="UP001212411"/>
    </source>
</evidence>
<dbReference type="GO" id="GO:0003684">
    <property type="term" value="F:damaged DNA binding"/>
    <property type="evidence" value="ECO:0007669"/>
    <property type="project" value="InterPro"/>
</dbReference>
<dbReference type="SUPFAM" id="SSF101420">
    <property type="entry name" value="C-terminal domain of Ku80"/>
    <property type="match status" value="1"/>
</dbReference>
<comment type="similarity">
    <text evidence="3 17">Belongs to the ku80 family.</text>
</comment>
<evidence type="ECO:0000256" key="5">
    <source>
        <dbReference type="ARBA" id="ARBA00021792"/>
    </source>
</evidence>
<dbReference type="EMBL" id="CP115612">
    <property type="protein sequence ID" value="WBW73948.1"/>
    <property type="molecule type" value="Genomic_DNA"/>
</dbReference>
<comment type="subcellular location">
    <subcellularLocation>
        <location evidence="2">Chromosome</location>
        <location evidence="2">Telomere</location>
    </subcellularLocation>
    <subcellularLocation>
        <location evidence="1 17">Nucleus</location>
    </subcellularLocation>
</comment>
<dbReference type="SUPFAM" id="SSF100939">
    <property type="entry name" value="SPOC domain-like"/>
    <property type="match status" value="1"/>
</dbReference>
<dbReference type="GO" id="GO:0000723">
    <property type="term" value="P:telomere maintenance"/>
    <property type="evidence" value="ECO:0007669"/>
    <property type="project" value="InterPro"/>
</dbReference>
<evidence type="ECO:0000256" key="14">
    <source>
        <dbReference type="ARBA" id="ARBA00023172"/>
    </source>
</evidence>
<evidence type="ECO:0000256" key="6">
    <source>
        <dbReference type="ARBA" id="ARBA00022454"/>
    </source>
</evidence>
<keyword evidence="9 17" id="KW-0378">Hydrolase</keyword>
<sequence>MSDKECTVFVIDLGADMGGCHHGRQRTDLELALSYFQDQISRKLLLNRKTDVVGIVTFKCDETKNDLAEQEAYWNINVMYPIQTSLFTKMQYVKSRLVPNRTMQGDLISAIVVSFDIIARFCKKNKWKKNMVVLTGARGIFDFSDYLGIAEQMVQHEVRLSLLGIDFDDPNTQTFEYSKDPEKKENERQLRHFVDSCKGTVLVFQDVEKRIGEPLVHRVRPVSVFKGSLTIGNDGENEASVTMHVERYPRTRATKPPTSSAFNAGSKLPKEDEKQEQFSSSQEKPWESNAISTVRSYVVRDSQTNEVFEVDRKDLESGYSYGRTIVPISRSDEDILALETKAGYEVMGFIPKASLPCYYTISESNIIIPRGDETNKQRFSSFVQSLEREHRYALARYVPKERGSPILLVLMPYVESKKHYLVDVQLPFAEDVRPYQFPDLEELSDPQEKQRLDEAMNHYVDNMDLDSSECPFQPKFEPENTYSAVPHRLFQVITHYAEFPNEKLPSPPEYVVRYTNPPANMLDNCSKDLDVISETLSVIQPSEPKYASQETALDSGAPISEQEIDELLNAGIDEQEEKALILHVSEKDPVGTFTEILKNPFGLEDALSEMEGVIRRLVAKEENNLALLSLQALRVHSILEDEADRYNKYIKRLQTDVSEGVLPRNDDALSRITSDLAPIQHEELMKARPPESSE</sequence>
<dbReference type="InterPro" id="IPR036494">
    <property type="entry name" value="Ku_C_sf"/>
</dbReference>
<dbReference type="GO" id="GO:0042162">
    <property type="term" value="F:telomeric DNA binding"/>
    <property type="evidence" value="ECO:0007669"/>
    <property type="project" value="InterPro"/>
</dbReference>
<dbReference type="SUPFAM" id="SSF53300">
    <property type="entry name" value="vWA-like"/>
    <property type="match status" value="1"/>
</dbReference>
<dbReference type="Pfam" id="PF02735">
    <property type="entry name" value="Ku"/>
    <property type="match status" value="1"/>
</dbReference>
<evidence type="ECO:0000256" key="2">
    <source>
        <dbReference type="ARBA" id="ARBA00004574"/>
    </source>
</evidence>
<dbReference type="PIRSF" id="PIRSF016570">
    <property type="entry name" value="Ku80"/>
    <property type="match status" value="1"/>
</dbReference>
<evidence type="ECO:0000256" key="7">
    <source>
        <dbReference type="ARBA" id="ARBA00022741"/>
    </source>
</evidence>
<keyword evidence="8 17" id="KW-0227">DNA damage</keyword>
<feature type="coiled-coil region" evidence="18">
    <location>
        <begin position="603"/>
        <end position="656"/>
    </location>
</feature>
<evidence type="ECO:0000256" key="17">
    <source>
        <dbReference type="PIRNR" id="PIRNR016570"/>
    </source>
</evidence>
<comment type="catalytic activity">
    <reaction evidence="17">
        <text>ATP + H2O = ADP + phosphate + H(+)</text>
        <dbReference type="Rhea" id="RHEA:13065"/>
        <dbReference type="ChEBI" id="CHEBI:15377"/>
        <dbReference type="ChEBI" id="CHEBI:15378"/>
        <dbReference type="ChEBI" id="CHEBI:30616"/>
        <dbReference type="ChEBI" id="CHEBI:43474"/>
        <dbReference type="ChEBI" id="CHEBI:456216"/>
        <dbReference type="EC" id="3.6.4.12"/>
    </reaction>
</comment>
<gene>
    <name evidence="21" type="primary">pku80</name>
    <name evidence="21" type="ORF">SOMG_03436</name>
</gene>
<keyword evidence="18" id="KW-0175">Coiled coil</keyword>
<dbReference type="InterPro" id="IPR024193">
    <property type="entry name" value="Ku80"/>
</dbReference>
<organism evidence="21 22">
    <name type="scientific">Schizosaccharomyces osmophilus</name>
    <dbReference type="NCBI Taxonomy" id="2545709"/>
    <lineage>
        <taxon>Eukaryota</taxon>
        <taxon>Fungi</taxon>
        <taxon>Dikarya</taxon>
        <taxon>Ascomycota</taxon>
        <taxon>Taphrinomycotina</taxon>
        <taxon>Schizosaccharomycetes</taxon>
        <taxon>Schizosaccharomycetales</taxon>
        <taxon>Schizosaccharomycetaceae</taxon>
        <taxon>Schizosaccharomyces</taxon>
    </lineage>
</organism>
<dbReference type="SMART" id="SM00559">
    <property type="entry name" value="Ku78"/>
    <property type="match status" value="1"/>
</dbReference>
<dbReference type="GO" id="GO:0005524">
    <property type="term" value="F:ATP binding"/>
    <property type="evidence" value="ECO:0007669"/>
    <property type="project" value="UniProtKB-UniRule"/>
</dbReference>
<dbReference type="Pfam" id="PF03731">
    <property type="entry name" value="Ku_N"/>
    <property type="match status" value="1"/>
</dbReference>
<evidence type="ECO:0000256" key="12">
    <source>
        <dbReference type="ARBA" id="ARBA00022895"/>
    </source>
</evidence>
<keyword evidence="12" id="KW-0779">Telomere</keyword>
<keyword evidence="10 17" id="KW-0347">Helicase</keyword>
<dbReference type="FunFam" id="3.40.50.410:FF:000073">
    <property type="entry name" value="ATP-dependent DNA helicase II subunit 2"/>
    <property type="match status" value="1"/>
</dbReference>
<proteinExistence type="inferred from homology"/>
<evidence type="ECO:0000256" key="11">
    <source>
        <dbReference type="ARBA" id="ARBA00022840"/>
    </source>
</evidence>
<dbReference type="GeneID" id="80876915"/>
<dbReference type="GO" id="GO:0003690">
    <property type="term" value="F:double-stranded DNA binding"/>
    <property type="evidence" value="ECO:0007669"/>
    <property type="project" value="TreeGrafter"/>
</dbReference>
<dbReference type="InterPro" id="IPR005161">
    <property type="entry name" value="Ku_N"/>
</dbReference>
<keyword evidence="16 17" id="KW-0539">Nucleus</keyword>
<evidence type="ECO:0000256" key="4">
    <source>
        <dbReference type="ARBA" id="ARBA00012551"/>
    </source>
</evidence>
<evidence type="ECO:0000256" key="16">
    <source>
        <dbReference type="ARBA" id="ARBA00023242"/>
    </source>
</evidence>
<evidence type="ECO:0000256" key="13">
    <source>
        <dbReference type="ARBA" id="ARBA00023125"/>
    </source>
</evidence>
<evidence type="ECO:0000256" key="15">
    <source>
        <dbReference type="ARBA" id="ARBA00023204"/>
    </source>
</evidence>
<accession>A0AAE9WDM1</accession>
<dbReference type="EC" id="3.6.4.12" evidence="4 17"/>
<dbReference type="PANTHER" id="PTHR12604:SF4">
    <property type="entry name" value="X-RAY REPAIR CROSS-COMPLEMENTING PROTEIN 5"/>
    <property type="match status" value="1"/>
</dbReference>
<keyword evidence="22" id="KW-1185">Reference proteome</keyword>
<dbReference type="GO" id="GO:0000781">
    <property type="term" value="C:chromosome, telomeric region"/>
    <property type="evidence" value="ECO:0007669"/>
    <property type="project" value="UniProtKB-SubCell"/>
</dbReference>
<keyword evidence="6" id="KW-0158">Chromosome</keyword>
<evidence type="ECO:0000256" key="1">
    <source>
        <dbReference type="ARBA" id="ARBA00004123"/>
    </source>
</evidence>
<evidence type="ECO:0000259" key="20">
    <source>
        <dbReference type="SMART" id="SM00559"/>
    </source>
</evidence>
<dbReference type="Gene3D" id="2.40.290.10">
    <property type="match status" value="1"/>
</dbReference>
<dbReference type="Proteomes" id="UP001212411">
    <property type="component" value="Chromosome 2"/>
</dbReference>
<evidence type="ECO:0000256" key="3">
    <source>
        <dbReference type="ARBA" id="ARBA00007726"/>
    </source>
</evidence>
<dbReference type="Gene3D" id="3.40.50.410">
    <property type="entry name" value="von Willebrand factor, type A domain"/>
    <property type="match status" value="1"/>
</dbReference>
<keyword evidence="15 17" id="KW-0234">DNA repair</keyword>
<evidence type="ECO:0000256" key="19">
    <source>
        <dbReference type="SAM" id="MobiDB-lite"/>
    </source>
</evidence>
<dbReference type="InterPro" id="IPR016194">
    <property type="entry name" value="SPOC-like_C_dom_sf"/>
</dbReference>
<feature type="compositionally biased region" description="Polar residues" evidence="19">
    <location>
        <begin position="277"/>
        <end position="287"/>
    </location>
</feature>
<evidence type="ECO:0000256" key="8">
    <source>
        <dbReference type="ARBA" id="ARBA00022763"/>
    </source>
</evidence>
<comment type="function">
    <text evidence="17">Single-stranded DNA-dependent ATP-dependent helicase.</text>
</comment>
<dbReference type="InterPro" id="IPR036465">
    <property type="entry name" value="vWFA_dom_sf"/>
</dbReference>
<dbReference type="Pfam" id="PF08785">
    <property type="entry name" value="Ku_PK_bind"/>
    <property type="match status" value="1"/>
</dbReference>
<feature type="domain" description="Ku" evidence="20">
    <location>
        <begin position="307"/>
        <end position="443"/>
    </location>
</feature>
<dbReference type="InterPro" id="IPR006164">
    <property type="entry name" value="DNA_bd_Ku70/Ku80"/>
</dbReference>
<protein>
    <recommendedName>
        <fullName evidence="5 17">ATP-dependent DNA helicase II subunit 2</fullName>
        <ecNumber evidence="4 17">3.6.4.12</ecNumber>
    </recommendedName>
</protein>
<dbReference type="AlphaFoldDB" id="A0AAE9WDM1"/>